<dbReference type="GO" id="GO:0016989">
    <property type="term" value="F:sigma factor antagonist activity"/>
    <property type="evidence" value="ECO:0007669"/>
    <property type="project" value="TreeGrafter"/>
</dbReference>
<dbReference type="AlphaFoldDB" id="A0A7Z2JHF9"/>
<accession>A0A7Z2JHF9</accession>
<name>A0A7Z2JHF9_9BURK</name>
<evidence type="ECO:0000259" key="1">
    <source>
        <dbReference type="Pfam" id="PF04773"/>
    </source>
</evidence>
<dbReference type="EMBL" id="CP046915">
    <property type="protein sequence ID" value="QGZ65692.1"/>
    <property type="molecule type" value="Genomic_DNA"/>
</dbReference>
<sequence length="327" mass="35904">MAGGLPISETVADEAAEWVTLLMSGEATDDDLRRLQAWRAASPDHERAWRHVEAVSGRLKVLETHAAYRSLSSHGELAAKGRRRVVSVLLWGGAIGAGGAWITRTATWQSQLADYHTATGEQRAVALNDGSRILLDTGSAIDVRFDARRRVVRLIAGEMMVVTGHALVDGAPDARPFIVETGEGQIRALGTRFTVRQNDDHTAVAVLESAVEIQPDDAPGLRHVLHAGERTTFTRRAVAGVAPLAPQDSAWTRGQLVADEMRLRDFLDELARYRPGIVRCDPQVADLRFSGVFPLDDTDRILETLPTVLPVQVRQRTRYWVTVTARS</sequence>
<dbReference type="OrthoDB" id="1100567at2"/>
<reference evidence="3 4" key="1">
    <citation type="submission" date="2019-12" db="EMBL/GenBank/DDBJ databases">
        <title>Paraburkholderia acidiphila 7Q-K02 sp. nov and Paraburkholderia acidisoli DHF22 sp. nov., two strains isolated from forest soil.</title>
        <authorList>
            <person name="Gao Z."/>
            <person name="Qiu L."/>
        </authorList>
    </citation>
    <scope>NUCLEOTIDE SEQUENCE [LARGE SCALE GENOMIC DNA]</scope>
    <source>
        <strain evidence="3 4">DHF22</strain>
    </source>
</reference>
<dbReference type="Proteomes" id="UP000433577">
    <property type="component" value="Chromosome 3"/>
</dbReference>
<evidence type="ECO:0000313" key="4">
    <source>
        <dbReference type="Proteomes" id="UP000433577"/>
    </source>
</evidence>
<feature type="domain" description="FecR protein" evidence="1">
    <location>
        <begin position="114"/>
        <end position="212"/>
    </location>
</feature>
<dbReference type="InterPro" id="IPR006860">
    <property type="entry name" value="FecR"/>
</dbReference>
<dbReference type="InterPro" id="IPR012373">
    <property type="entry name" value="Ferrdict_sens_TM"/>
</dbReference>
<dbReference type="PANTHER" id="PTHR30273">
    <property type="entry name" value="PERIPLASMIC SIGNAL SENSOR AND SIGMA FACTOR ACTIVATOR FECR-RELATED"/>
    <property type="match status" value="1"/>
</dbReference>
<proteinExistence type="predicted"/>
<keyword evidence="4" id="KW-1185">Reference proteome</keyword>
<dbReference type="Gene3D" id="2.60.120.1440">
    <property type="match status" value="1"/>
</dbReference>
<organism evidence="3 4">
    <name type="scientific">Paraburkholderia acidisoli</name>
    <dbReference type="NCBI Taxonomy" id="2571748"/>
    <lineage>
        <taxon>Bacteria</taxon>
        <taxon>Pseudomonadati</taxon>
        <taxon>Pseudomonadota</taxon>
        <taxon>Betaproteobacteria</taxon>
        <taxon>Burkholderiales</taxon>
        <taxon>Burkholderiaceae</taxon>
        <taxon>Paraburkholderia</taxon>
    </lineage>
</organism>
<dbReference type="KEGG" id="pacs:FAZ98_22300"/>
<dbReference type="PIRSF" id="PIRSF018266">
    <property type="entry name" value="FecR"/>
    <property type="match status" value="1"/>
</dbReference>
<evidence type="ECO:0000313" key="3">
    <source>
        <dbReference type="EMBL" id="QGZ65692.1"/>
    </source>
</evidence>
<gene>
    <name evidence="3" type="ORF">FAZ98_22300</name>
</gene>
<feature type="domain" description="FecR N-terminal" evidence="2">
    <location>
        <begin position="13"/>
        <end position="55"/>
    </location>
</feature>
<dbReference type="InterPro" id="IPR032623">
    <property type="entry name" value="FecR_N"/>
</dbReference>
<dbReference type="Pfam" id="PF16220">
    <property type="entry name" value="DUF4880"/>
    <property type="match status" value="1"/>
</dbReference>
<dbReference type="Pfam" id="PF04773">
    <property type="entry name" value="FecR"/>
    <property type="match status" value="1"/>
</dbReference>
<evidence type="ECO:0000259" key="2">
    <source>
        <dbReference type="Pfam" id="PF16220"/>
    </source>
</evidence>
<protein>
    <submittedName>
        <fullName evidence="3">DUF4880 domain-containing protein</fullName>
    </submittedName>
</protein>
<dbReference type="PANTHER" id="PTHR30273:SF2">
    <property type="entry name" value="PROTEIN FECR"/>
    <property type="match status" value="1"/>
</dbReference>